<protein>
    <submittedName>
        <fullName evidence="3">Uncharacterized protein</fullName>
    </submittedName>
</protein>
<evidence type="ECO:0000256" key="2">
    <source>
        <dbReference type="SAM" id="MobiDB-lite"/>
    </source>
</evidence>
<feature type="region of interest" description="Disordered" evidence="2">
    <location>
        <begin position="79"/>
        <end position="109"/>
    </location>
</feature>
<sequence length="109" mass="12775">MEFSLENLKAILKEYKEQAAEKNEPFGSPFEAMEKEILKYEEEKKEKTIEQEVVDEEAEAILNTQKTLSVVIMRKKRQGVKNLRPDARGRKKNVLKRKQNIRKKQKGGL</sequence>
<dbReference type="AlphaFoldDB" id="A0A2D4NXZ3"/>
<reference evidence="3" key="2">
    <citation type="submission" date="2017-11" db="EMBL/GenBank/DDBJ databases">
        <title>Coralsnake Venomics: Analyses of Venom Gland Transcriptomes and Proteomes of Six Brazilian Taxa.</title>
        <authorList>
            <person name="Aird S.D."/>
            <person name="Jorge da Silva N."/>
            <person name="Qiu L."/>
            <person name="Villar-Briones A."/>
            <person name="Aparecida-Saddi V."/>
            <person name="Campos-Telles M.P."/>
            <person name="Grau M."/>
            <person name="Mikheyev A.S."/>
        </authorList>
    </citation>
    <scope>NUCLEOTIDE SEQUENCE</scope>
    <source>
        <tissue evidence="3">Venom_gland</tissue>
    </source>
</reference>
<name>A0A2D4NXZ3_MICSU</name>
<evidence type="ECO:0000313" key="3">
    <source>
        <dbReference type="EMBL" id="LAB50564.1"/>
    </source>
</evidence>
<reference evidence="3" key="1">
    <citation type="submission" date="2017-07" db="EMBL/GenBank/DDBJ databases">
        <authorList>
            <person name="Mikheyev A."/>
            <person name="Grau M."/>
        </authorList>
    </citation>
    <scope>NUCLEOTIDE SEQUENCE</scope>
    <source>
        <tissue evidence="3">Venom_gland</tissue>
    </source>
</reference>
<organism evidence="3">
    <name type="scientific">Micrurus surinamensis</name>
    <name type="common">Surinam coral snake</name>
    <dbReference type="NCBI Taxonomy" id="129470"/>
    <lineage>
        <taxon>Eukaryota</taxon>
        <taxon>Metazoa</taxon>
        <taxon>Chordata</taxon>
        <taxon>Craniata</taxon>
        <taxon>Vertebrata</taxon>
        <taxon>Euteleostomi</taxon>
        <taxon>Lepidosauria</taxon>
        <taxon>Squamata</taxon>
        <taxon>Bifurcata</taxon>
        <taxon>Unidentata</taxon>
        <taxon>Episquamata</taxon>
        <taxon>Toxicofera</taxon>
        <taxon>Serpentes</taxon>
        <taxon>Colubroidea</taxon>
        <taxon>Elapidae</taxon>
        <taxon>Elapinae</taxon>
        <taxon>Micrurus</taxon>
    </lineage>
</organism>
<feature type="compositionally biased region" description="Basic residues" evidence="2">
    <location>
        <begin position="89"/>
        <end position="109"/>
    </location>
</feature>
<evidence type="ECO:0000256" key="1">
    <source>
        <dbReference type="SAM" id="Coils"/>
    </source>
</evidence>
<proteinExistence type="predicted"/>
<dbReference type="EMBL" id="IACN01028724">
    <property type="protein sequence ID" value="LAB50564.1"/>
    <property type="molecule type" value="Transcribed_RNA"/>
</dbReference>
<keyword evidence="1" id="KW-0175">Coiled coil</keyword>
<feature type="coiled-coil region" evidence="1">
    <location>
        <begin position="5"/>
        <end position="50"/>
    </location>
</feature>
<accession>A0A2D4NXZ3</accession>